<keyword evidence="7" id="KW-1185">Reference proteome</keyword>
<keyword evidence="4" id="KW-1133">Transmembrane helix</keyword>
<feature type="transmembrane region" description="Helical" evidence="4">
    <location>
        <begin position="12"/>
        <end position="33"/>
    </location>
</feature>
<dbReference type="Gene3D" id="1.10.287.470">
    <property type="entry name" value="Helix hairpin bin"/>
    <property type="match status" value="1"/>
</dbReference>
<name>A0A928ZZN0_LEPEC</name>
<dbReference type="RefSeq" id="WP_193996319.1">
    <property type="nucleotide sequence ID" value="NZ_JADEXP010000437.1"/>
</dbReference>
<evidence type="ECO:0000313" key="7">
    <source>
        <dbReference type="Proteomes" id="UP000615026"/>
    </source>
</evidence>
<dbReference type="GO" id="GO:0030313">
    <property type="term" value="C:cell envelope"/>
    <property type="evidence" value="ECO:0007669"/>
    <property type="project" value="UniProtKB-SubCell"/>
</dbReference>
<dbReference type="Gene3D" id="2.40.30.170">
    <property type="match status" value="1"/>
</dbReference>
<feature type="domain" description="Multidrug resistance protein MdtA-like alpha-helical hairpin" evidence="5">
    <location>
        <begin position="157"/>
        <end position="215"/>
    </location>
</feature>
<dbReference type="InterPro" id="IPR050465">
    <property type="entry name" value="UPF0194_transport"/>
</dbReference>
<reference evidence="6" key="1">
    <citation type="submission" date="2020-10" db="EMBL/GenBank/DDBJ databases">
        <authorList>
            <person name="Castelo-Branco R."/>
            <person name="Eusebio N."/>
            <person name="Adriana R."/>
            <person name="Vieira A."/>
            <person name="Brugerolle De Fraissinette N."/>
            <person name="Rezende De Castro R."/>
            <person name="Schneider M.P."/>
            <person name="Vasconcelos V."/>
            <person name="Leao P.N."/>
        </authorList>
    </citation>
    <scope>NUCLEOTIDE SEQUENCE</scope>
    <source>
        <strain evidence="6">LEGE 11479</strain>
    </source>
</reference>
<organism evidence="6 7">
    <name type="scientific">Leptolyngbya cf. ectocarpi LEGE 11479</name>
    <dbReference type="NCBI Taxonomy" id="1828722"/>
    <lineage>
        <taxon>Bacteria</taxon>
        <taxon>Bacillati</taxon>
        <taxon>Cyanobacteriota</taxon>
        <taxon>Cyanophyceae</taxon>
        <taxon>Leptolyngbyales</taxon>
        <taxon>Leptolyngbyaceae</taxon>
        <taxon>Leptolyngbya group</taxon>
        <taxon>Leptolyngbya</taxon>
    </lineage>
</organism>
<dbReference type="PANTHER" id="PTHR32347:SF27">
    <property type="entry name" value="RND EFFLUX PUMP MEMBRANE FUSION PROTEIN BARREL-SANDWICH DOMAIN-CONTAINING PROTEIN"/>
    <property type="match status" value="1"/>
</dbReference>
<proteinExistence type="predicted"/>
<keyword evidence="4" id="KW-0472">Membrane</keyword>
<evidence type="ECO:0000256" key="2">
    <source>
        <dbReference type="ARBA" id="ARBA00023054"/>
    </source>
</evidence>
<evidence type="ECO:0000256" key="1">
    <source>
        <dbReference type="ARBA" id="ARBA00004196"/>
    </source>
</evidence>
<dbReference type="AlphaFoldDB" id="A0A928ZZN0"/>
<accession>A0A928ZZN0</accession>
<comment type="subcellular location">
    <subcellularLocation>
        <location evidence="1">Cell envelope</location>
    </subcellularLocation>
</comment>
<evidence type="ECO:0000256" key="4">
    <source>
        <dbReference type="SAM" id="Phobius"/>
    </source>
</evidence>
<evidence type="ECO:0000256" key="3">
    <source>
        <dbReference type="SAM" id="Coils"/>
    </source>
</evidence>
<dbReference type="InterPro" id="IPR058624">
    <property type="entry name" value="MdtA-like_HH"/>
</dbReference>
<keyword evidence="2 3" id="KW-0175">Coiled coil</keyword>
<sequence>MTNILHRKSFSRSWLTGAIAILLLGSMGTYFILSQAQQQPTQDVQVEILPVQSVTALGRLEPQGEVIKLSVANAQDSRVNQLLVAEGDWVEAGEVIAILQGLDKKQAELTEAQQNVVIYQTRRAQIATGEAKIADIAAQQATINQLEAQLRTETIERQAEIVSAQAELRNAEQTYQRYHHLHEEGAVETVVRDERRETFETAQATLSEAKAHLENTVSTLGERIRHEQALLDKLEEVRPVDLQAAQAELDHAVAQVNRIKAELEDYYVRVPVAGQILKINTHVGEQVNTSQGIVELGRTAQMYAIAEVYETDVGLVKPGQRATVISEHGGFEGEIRGTIDHVGMQIKKQDVIDADPAADKDARVVEVKVRIDPDDNDKIASLTNLQVRITIDVER</sequence>
<evidence type="ECO:0000259" key="5">
    <source>
        <dbReference type="Pfam" id="PF25876"/>
    </source>
</evidence>
<protein>
    <submittedName>
        <fullName evidence="6">HlyD family efflux transporter periplasmic adaptor subunit</fullName>
    </submittedName>
</protein>
<feature type="coiled-coil region" evidence="3">
    <location>
        <begin position="102"/>
        <end position="181"/>
    </location>
</feature>
<dbReference type="Proteomes" id="UP000615026">
    <property type="component" value="Unassembled WGS sequence"/>
</dbReference>
<gene>
    <name evidence="6" type="ORF">IQ260_27820</name>
</gene>
<comment type="caution">
    <text evidence="6">The sequence shown here is derived from an EMBL/GenBank/DDBJ whole genome shotgun (WGS) entry which is preliminary data.</text>
</comment>
<dbReference type="NCBIfam" id="TIGR02971">
    <property type="entry name" value="heterocyst_DevB"/>
    <property type="match status" value="1"/>
</dbReference>
<dbReference type="Pfam" id="PF25876">
    <property type="entry name" value="HH_MFP_RND"/>
    <property type="match status" value="1"/>
</dbReference>
<dbReference type="SUPFAM" id="SSF111369">
    <property type="entry name" value="HlyD-like secretion proteins"/>
    <property type="match status" value="2"/>
</dbReference>
<dbReference type="EMBL" id="JADEXP010000437">
    <property type="protein sequence ID" value="MBE9070457.1"/>
    <property type="molecule type" value="Genomic_DNA"/>
</dbReference>
<keyword evidence="4" id="KW-0812">Transmembrane</keyword>
<evidence type="ECO:0000313" key="6">
    <source>
        <dbReference type="EMBL" id="MBE9070457.1"/>
    </source>
</evidence>
<dbReference type="InterPro" id="IPR014315">
    <property type="entry name" value="ABC_heterocyst_DevB"/>
</dbReference>
<dbReference type="PANTHER" id="PTHR32347">
    <property type="entry name" value="EFFLUX SYSTEM COMPONENT YKNX-RELATED"/>
    <property type="match status" value="1"/>
</dbReference>